<evidence type="ECO:0000313" key="3">
    <source>
        <dbReference type="EMBL" id="KKA17176.1"/>
    </source>
</evidence>
<dbReference type="GeneID" id="25321140"/>
<proteinExistence type="predicted"/>
<gene>
    <name evidence="3" type="ORF">T310_9165</name>
</gene>
<dbReference type="Proteomes" id="UP000053958">
    <property type="component" value="Unassembled WGS sequence"/>
</dbReference>
<keyword evidence="2" id="KW-1133">Transmembrane helix</keyword>
<dbReference type="RefSeq" id="XP_013323788.1">
    <property type="nucleotide sequence ID" value="XM_013468334.1"/>
</dbReference>
<evidence type="ECO:0000256" key="2">
    <source>
        <dbReference type="SAM" id="Phobius"/>
    </source>
</evidence>
<evidence type="ECO:0000313" key="4">
    <source>
        <dbReference type="Proteomes" id="UP000053958"/>
    </source>
</evidence>
<dbReference type="EMBL" id="LASV01000698">
    <property type="protein sequence ID" value="KKA17176.1"/>
    <property type="molecule type" value="Genomic_DNA"/>
</dbReference>
<keyword evidence="4" id="KW-1185">Reference proteome</keyword>
<comment type="caution">
    <text evidence="3">The sequence shown here is derived from an EMBL/GenBank/DDBJ whole genome shotgun (WGS) entry which is preliminary data.</text>
</comment>
<name>A0A0F4YH05_RASE3</name>
<organism evidence="3 4">
    <name type="scientific">Rasamsonia emersonii (strain ATCC 16479 / CBS 393.64 / IMI 116815)</name>
    <dbReference type="NCBI Taxonomy" id="1408163"/>
    <lineage>
        <taxon>Eukaryota</taxon>
        <taxon>Fungi</taxon>
        <taxon>Dikarya</taxon>
        <taxon>Ascomycota</taxon>
        <taxon>Pezizomycotina</taxon>
        <taxon>Eurotiomycetes</taxon>
        <taxon>Eurotiomycetidae</taxon>
        <taxon>Eurotiales</taxon>
        <taxon>Trichocomaceae</taxon>
        <taxon>Rasamsonia</taxon>
    </lineage>
</organism>
<feature type="transmembrane region" description="Helical" evidence="2">
    <location>
        <begin position="6"/>
        <end position="30"/>
    </location>
</feature>
<feature type="non-terminal residue" evidence="3">
    <location>
        <position position="1"/>
    </location>
</feature>
<sequence>YCRACLTVILQPAFSLLCLSCCFWLFLIILRKVVSEDIQGLESNISKASPHLDERYPPSPSVSATPGPSPPAHTAGRTDPSRAPSPDPGRAAGGNSRATWGR</sequence>
<dbReference type="AlphaFoldDB" id="A0A0F4YH05"/>
<keyword evidence="2" id="KW-0812">Transmembrane</keyword>
<protein>
    <submittedName>
        <fullName evidence="3">Uncharacterized protein</fullName>
    </submittedName>
</protein>
<reference evidence="3 4" key="1">
    <citation type="submission" date="2015-04" db="EMBL/GenBank/DDBJ databases">
        <authorList>
            <person name="Heijne W.H."/>
            <person name="Fedorova N.D."/>
            <person name="Nierman W.C."/>
            <person name="Vollebregt A.W."/>
            <person name="Zhao Z."/>
            <person name="Wu L."/>
            <person name="Kumar M."/>
            <person name="Stam H."/>
            <person name="van den Berg M.A."/>
            <person name="Pel H.J."/>
        </authorList>
    </citation>
    <scope>NUCLEOTIDE SEQUENCE [LARGE SCALE GENOMIC DNA]</scope>
    <source>
        <strain evidence="3 4">CBS 393.64</strain>
    </source>
</reference>
<keyword evidence="2" id="KW-0472">Membrane</keyword>
<accession>A0A0F4YH05</accession>
<evidence type="ECO:0000256" key="1">
    <source>
        <dbReference type="SAM" id="MobiDB-lite"/>
    </source>
</evidence>
<feature type="region of interest" description="Disordered" evidence="1">
    <location>
        <begin position="48"/>
        <end position="102"/>
    </location>
</feature>